<dbReference type="RefSeq" id="WP_317974809.1">
    <property type="nucleotide sequence ID" value="NZ_BTFW01000001.1"/>
</dbReference>
<protein>
    <submittedName>
        <fullName evidence="2">Uncharacterized protein</fullName>
    </submittedName>
</protein>
<evidence type="ECO:0000313" key="3">
    <source>
        <dbReference type="Proteomes" id="UP001187221"/>
    </source>
</evidence>
<comment type="caution">
    <text evidence="2">The sequence shown here is derived from an EMBL/GenBank/DDBJ whole genome shotgun (WGS) entry which is preliminary data.</text>
</comment>
<keyword evidence="1" id="KW-0732">Signal</keyword>
<evidence type="ECO:0000256" key="1">
    <source>
        <dbReference type="SAM" id="SignalP"/>
    </source>
</evidence>
<feature type="signal peptide" evidence="1">
    <location>
        <begin position="1"/>
        <end position="28"/>
    </location>
</feature>
<gene>
    <name evidence="2" type="ORF">NUTIK01_18710</name>
</gene>
<dbReference type="Proteomes" id="UP001187221">
    <property type="component" value="Unassembled WGS sequence"/>
</dbReference>
<sequence length="64" mass="6733">MRKFATAVTTAMISGAMVFAATPMIAQAAPCKDAKGKFIKCPPAKPAPKKVCKDAKGKFMKCAK</sequence>
<accession>A0ABQ6P9M7</accession>
<proteinExistence type="predicted"/>
<organism evidence="2 3">
    <name type="scientific">Novosphingobium pituita</name>
    <dbReference type="NCBI Taxonomy" id="3056842"/>
    <lineage>
        <taxon>Bacteria</taxon>
        <taxon>Pseudomonadati</taxon>
        <taxon>Pseudomonadota</taxon>
        <taxon>Alphaproteobacteria</taxon>
        <taxon>Sphingomonadales</taxon>
        <taxon>Sphingomonadaceae</taxon>
        <taxon>Novosphingobium</taxon>
    </lineage>
</organism>
<feature type="chain" id="PRO_5047520018" evidence="1">
    <location>
        <begin position="29"/>
        <end position="64"/>
    </location>
</feature>
<name>A0ABQ6P9M7_9SPHN</name>
<dbReference type="EMBL" id="BTFW01000001">
    <property type="protein sequence ID" value="GMM61094.1"/>
    <property type="molecule type" value="Genomic_DNA"/>
</dbReference>
<reference evidence="2 3" key="1">
    <citation type="submission" date="2023-06" db="EMBL/GenBank/DDBJ databases">
        <title>Draft genome sequence of Novosphingobium sp. strain IK01.</title>
        <authorList>
            <person name="Hatamoto M."/>
            <person name="Ikarashi T."/>
            <person name="Yamaguchi T."/>
        </authorList>
    </citation>
    <scope>NUCLEOTIDE SEQUENCE [LARGE SCALE GENOMIC DNA]</scope>
    <source>
        <strain evidence="2 3">IK01</strain>
    </source>
</reference>
<evidence type="ECO:0000313" key="2">
    <source>
        <dbReference type="EMBL" id="GMM61094.1"/>
    </source>
</evidence>
<keyword evidence="3" id="KW-1185">Reference proteome</keyword>